<dbReference type="EMBL" id="BLAF01000008">
    <property type="protein sequence ID" value="GES18710.1"/>
    <property type="molecule type" value="Genomic_DNA"/>
</dbReference>
<evidence type="ECO:0000259" key="1">
    <source>
        <dbReference type="Pfam" id="PF08044"/>
    </source>
</evidence>
<dbReference type="InterPro" id="IPR012551">
    <property type="entry name" value="DUF1707_SHOCT-like"/>
</dbReference>
<dbReference type="PANTHER" id="PTHR40763:SF5">
    <property type="entry name" value="MEMBRANE PROTEIN"/>
    <property type="match status" value="1"/>
</dbReference>
<feature type="domain" description="DUF1707" evidence="1">
    <location>
        <begin position="74"/>
        <end position="126"/>
    </location>
</feature>
<dbReference type="Proteomes" id="UP000377595">
    <property type="component" value="Unassembled WGS sequence"/>
</dbReference>
<name>A0A5M3XC46_9ACTN</name>
<dbReference type="AlphaFoldDB" id="A0A5M3XC46"/>
<reference evidence="2 3" key="1">
    <citation type="submission" date="2019-10" db="EMBL/GenBank/DDBJ databases">
        <title>Whole genome shotgun sequence of Acrocarpospora pleiomorpha NBRC 16267.</title>
        <authorList>
            <person name="Ichikawa N."/>
            <person name="Kimura A."/>
            <person name="Kitahashi Y."/>
            <person name="Komaki H."/>
            <person name="Oguchi A."/>
        </authorList>
    </citation>
    <scope>NUCLEOTIDE SEQUENCE [LARGE SCALE GENOMIC DNA]</scope>
    <source>
        <strain evidence="2 3">NBRC 16267</strain>
    </source>
</reference>
<accession>A0A5M3XC46</accession>
<proteinExistence type="predicted"/>
<dbReference type="PANTHER" id="PTHR40763">
    <property type="entry name" value="MEMBRANE PROTEIN-RELATED"/>
    <property type="match status" value="1"/>
</dbReference>
<protein>
    <recommendedName>
        <fullName evidence="1">DUF1707 domain-containing protein</fullName>
    </recommendedName>
</protein>
<comment type="caution">
    <text evidence="2">The sequence shown here is derived from an EMBL/GenBank/DDBJ whole genome shotgun (WGS) entry which is preliminary data.</text>
</comment>
<evidence type="ECO:0000313" key="2">
    <source>
        <dbReference type="EMBL" id="GES18710.1"/>
    </source>
</evidence>
<evidence type="ECO:0000313" key="3">
    <source>
        <dbReference type="Proteomes" id="UP000377595"/>
    </source>
</evidence>
<dbReference type="Pfam" id="PF08044">
    <property type="entry name" value="DUF1707"/>
    <property type="match status" value="1"/>
</dbReference>
<sequence>MAVNTQGGLDEATARKRRWPRFFPPVEQRGGLLDPRDQALLSRSVAFGDPHFGAGTNNLDLVTEQSAGEIHGTLRASDADRDAVSDRLRVAAGEGRITLDELEDRLEGVYAAKTYAELDTLVMDLPQGRLVLPDGQALVLETRSGKITQVGRWVVPERITASVTMGSITIDFTEAVCRHREVHLDATCGSGRIIVIVPRDWIAVVDGLVTGMGHVINKAPGSADMNVTTTLRLSGKLGMGRIKIRYPSR</sequence>
<organism evidence="2 3">
    <name type="scientific">Acrocarpospora pleiomorpha</name>
    <dbReference type="NCBI Taxonomy" id="90975"/>
    <lineage>
        <taxon>Bacteria</taxon>
        <taxon>Bacillati</taxon>
        <taxon>Actinomycetota</taxon>
        <taxon>Actinomycetes</taxon>
        <taxon>Streptosporangiales</taxon>
        <taxon>Streptosporangiaceae</taxon>
        <taxon>Acrocarpospora</taxon>
    </lineage>
</organism>
<gene>
    <name evidence="2" type="ORF">Aple_016050</name>
</gene>
<keyword evidence="3" id="KW-1185">Reference proteome</keyword>